<dbReference type="eggNOG" id="COG1514">
    <property type="taxonomic scope" value="Bacteria"/>
</dbReference>
<evidence type="ECO:0008006" key="3">
    <source>
        <dbReference type="Google" id="ProtNLM"/>
    </source>
</evidence>
<organism evidence="1 2">
    <name type="scientific">Clostridium sulfidigenes</name>
    <dbReference type="NCBI Taxonomy" id="318464"/>
    <lineage>
        <taxon>Bacteria</taxon>
        <taxon>Bacillati</taxon>
        <taxon>Bacillota</taxon>
        <taxon>Clostridia</taxon>
        <taxon>Eubacteriales</taxon>
        <taxon>Clostridiaceae</taxon>
        <taxon>Clostridium</taxon>
    </lineage>
</organism>
<dbReference type="EMBL" id="JPMD01000015">
    <property type="protein sequence ID" value="KEZ87066.1"/>
    <property type="molecule type" value="Genomic_DNA"/>
</dbReference>
<dbReference type="AlphaFoldDB" id="A0A084JDN2"/>
<dbReference type="Proteomes" id="UP000028542">
    <property type="component" value="Unassembled WGS sequence"/>
</dbReference>
<name>A0A084JDN2_9CLOT</name>
<dbReference type="Pfam" id="PF13563">
    <property type="entry name" value="2_5_RNA_ligase2"/>
    <property type="match status" value="1"/>
</dbReference>
<dbReference type="STRING" id="318464.IO99_07425"/>
<reference evidence="1 2" key="1">
    <citation type="submission" date="2014-07" db="EMBL/GenBank/DDBJ databases">
        <title>Draft genome of Clostridium sulfidigenes 113A isolated from sediments associated with methane hydrate from Krishna Godavari basin.</title>
        <authorList>
            <person name="Honkalas V.S."/>
            <person name="Dabir A.P."/>
            <person name="Arora P."/>
            <person name="Dhakephalkar P.K."/>
        </authorList>
    </citation>
    <scope>NUCLEOTIDE SEQUENCE [LARGE SCALE GENOMIC DNA]</scope>
    <source>
        <strain evidence="1 2">113A</strain>
    </source>
</reference>
<evidence type="ECO:0000313" key="2">
    <source>
        <dbReference type="Proteomes" id="UP000028542"/>
    </source>
</evidence>
<protein>
    <recommendedName>
        <fullName evidence="3">2'-5' RNA ligase</fullName>
    </recommendedName>
</protein>
<accession>A0A084JDN2</accession>
<keyword evidence="2" id="KW-1185">Reference proteome</keyword>
<dbReference type="PANTHER" id="PTHR36039">
    <property type="match status" value="1"/>
</dbReference>
<dbReference type="InterPro" id="IPR009097">
    <property type="entry name" value="Cyclic_Pdiesterase"/>
</dbReference>
<gene>
    <name evidence="1" type="ORF">IO99_07425</name>
</gene>
<dbReference type="Gene3D" id="3.90.1140.10">
    <property type="entry name" value="Cyclic phosphodiesterase"/>
    <property type="match status" value="1"/>
</dbReference>
<dbReference type="RefSeq" id="WP_035131798.1">
    <property type="nucleotide sequence ID" value="NZ_JPMD01000015.1"/>
</dbReference>
<dbReference type="PANTHER" id="PTHR36039:SF2">
    <property type="entry name" value="RNA LIGASE_CYCLIC NUCLEOTIDE PHOSPHODIESTERASE FAMILY PROTEIN"/>
    <property type="match status" value="1"/>
</dbReference>
<comment type="caution">
    <text evidence="1">The sequence shown here is derived from an EMBL/GenBank/DDBJ whole genome shotgun (WGS) entry which is preliminary data.</text>
</comment>
<sequence>MKYAIELYFDKETEEKILKLAKGIARERISEKYLEWKTRPHITIAIFNDIDIEKCDKLLKEIAKDTKSFPALLSSIGVFNNTRTVYLAPVVCGELIALHKNIHETFAFCDHSGWEYYTAGQWVPHCAVMLGSEDKESASVEATKYVIENYEVFPNSRYEEIGFVEVVMPVKEIKPHKLSISM</sequence>
<dbReference type="SUPFAM" id="SSF55144">
    <property type="entry name" value="LigT-like"/>
    <property type="match status" value="1"/>
</dbReference>
<evidence type="ECO:0000313" key="1">
    <source>
        <dbReference type="EMBL" id="KEZ87066.1"/>
    </source>
</evidence>
<proteinExistence type="predicted"/>